<keyword evidence="9" id="KW-1185">Reference proteome</keyword>
<name>A0A6A6P3G1_9PEZI</name>
<feature type="compositionally biased region" description="Basic and acidic residues" evidence="7">
    <location>
        <begin position="49"/>
        <end position="61"/>
    </location>
</feature>
<dbReference type="InterPro" id="IPR036249">
    <property type="entry name" value="Thioredoxin-like_sf"/>
</dbReference>
<dbReference type="Gene3D" id="3.40.30.10">
    <property type="entry name" value="Glutaredoxin"/>
    <property type="match status" value="1"/>
</dbReference>
<dbReference type="Pfam" id="PF07955">
    <property type="entry name" value="DUF1687"/>
    <property type="match status" value="1"/>
</dbReference>
<keyword evidence="4" id="KW-0809">Transit peptide</keyword>
<sequence length="150" mass="16560">MFRRLFKEHGTKDVVTLFHSPMQPASSRVLTLLKQTNATAASTATEDQMSSHDEHNKEQRMDFELDVTEAPPTPDQLKSILEYLPRESDVGKIVSGAKGLEDAVKLVGSKPDAFVRPLTVDWNSGKLVVGDDKSAILAMLRALPKETDKV</sequence>
<accession>A0A6A6P3G1</accession>
<evidence type="ECO:0000256" key="2">
    <source>
        <dbReference type="ARBA" id="ARBA00004173"/>
    </source>
</evidence>
<evidence type="ECO:0000313" key="9">
    <source>
        <dbReference type="Proteomes" id="UP000799766"/>
    </source>
</evidence>
<evidence type="ECO:0000256" key="1">
    <source>
        <dbReference type="ARBA" id="ARBA00002963"/>
    </source>
</evidence>
<evidence type="ECO:0000256" key="7">
    <source>
        <dbReference type="SAM" id="MobiDB-lite"/>
    </source>
</evidence>
<evidence type="ECO:0000256" key="4">
    <source>
        <dbReference type="ARBA" id="ARBA00022946"/>
    </source>
</evidence>
<evidence type="ECO:0000256" key="3">
    <source>
        <dbReference type="ARBA" id="ARBA00009734"/>
    </source>
</evidence>
<dbReference type="InterPro" id="IPR012882">
    <property type="entry name" value="Fmp46"/>
</dbReference>
<dbReference type="Proteomes" id="UP000799766">
    <property type="component" value="Unassembled WGS sequence"/>
</dbReference>
<feature type="region of interest" description="Disordered" evidence="7">
    <location>
        <begin position="40"/>
        <end position="61"/>
    </location>
</feature>
<dbReference type="PANTHER" id="PTHR28071:SF1">
    <property type="entry name" value="REDOX PROTEIN FMP46, MITOCHONDRIAL-RELATED"/>
    <property type="match status" value="1"/>
</dbReference>
<evidence type="ECO:0000313" key="8">
    <source>
        <dbReference type="EMBL" id="KAF2458354.1"/>
    </source>
</evidence>
<comment type="similarity">
    <text evidence="3">Belongs to the FMP46 family.</text>
</comment>
<dbReference type="PANTHER" id="PTHR28071">
    <property type="entry name" value="REDOX PROTEIN FMP46, MITOCHONDRIAL-RELATED"/>
    <property type="match status" value="1"/>
</dbReference>
<dbReference type="GO" id="GO:0005739">
    <property type="term" value="C:mitochondrion"/>
    <property type="evidence" value="ECO:0007669"/>
    <property type="project" value="UniProtKB-SubCell"/>
</dbReference>
<keyword evidence="6" id="KW-0496">Mitochondrion</keyword>
<evidence type="ECO:0000256" key="6">
    <source>
        <dbReference type="ARBA" id="ARBA00023128"/>
    </source>
</evidence>
<dbReference type="OrthoDB" id="59229at2759"/>
<keyword evidence="5" id="KW-0560">Oxidoreductase</keyword>
<reference evidence="8" key="1">
    <citation type="journal article" date="2020" name="Stud. Mycol.">
        <title>101 Dothideomycetes genomes: a test case for predicting lifestyles and emergence of pathogens.</title>
        <authorList>
            <person name="Haridas S."/>
            <person name="Albert R."/>
            <person name="Binder M."/>
            <person name="Bloem J."/>
            <person name="Labutti K."/>
            <person name="Salamov A."/>
            <person name="Andreopoulos B."/>
            <person name="Baker S."/>
            <person name="Barry K."/>
            <person name="Bills G."/>
            <person name="Bluhm B."/>
            <person name="Cannon C."/>
            <person name="Castanera R."/>
            <person name="Culley D."/>
            <person name="Daum C."/>
            <person name="Ezra D."/>
            <person name="Gonzalez J."/>
            <person name="Henrissat B."/>
            <person name="Kuo A."/>
            <person name="Liang C."/>
            <person name="Lipzen A."/>
            <person name="Lutzoni F."/>
            <person name="Magnuson J."/>
            <person name="Mondo S."/>
            <person name="Nolan M."/>
            <person name="Ohm R."/>
            <person name="Pangilinan J."/>
            <person name="Park H.-J."/>
            <person name="Ramirez L."/>
            <person name="Alfaro M."/>
            <person name="Sun H."/>
            <person name="Tritt A."/>
            <person name="Yoshinaga Y."/>
            <person name="Zwiers L.-H."/>
            <person name="Turgeon B."/>
            <person name="Goodwin S."/>
            <person name="Spatafora J."/>
            <person name="Crous P."/>
            <person name="Grigoriev I."/>
        </authorList>
    </citation>
    <scope>NUCLEOTIDE SEQUENCE</scope>
    <source>
        <strain evidence="8">ATCC 16933</strain>
    </source>
</reference>
<proteinExistence type="inferred from homology"/>
<dbReference type="AlphaFoldDB" id="A0A6A6P3G1"/>
<comment type="subcellular location">
    <subcellularLocation>
        <location evidence="2">Mitochondrion</location>
    </subcellularLocation>
</comment>
<gene>
    <name evidence="8" type="ORF">BDY21DRAFT_371189</name>
</gene>
<protein>
    <submittedName>
        <fullName evidence="8">Thioredoxin-like protein</fullName>
    </submittedName>
</protein>
<evidence type="ECO:0000256" key="5">
    <source>
        <dbReference type="ARBA" id="ARBA00023002"/>
    </source>
</evidence>
<dbReference type="SUPFAM" id="SSF52833">
    <property type="entry name" value="Thioredoxin-like"/>
    <property type="match status" value="1"/>
</dbReference>
<comment type="function">
    <text evidence="1">Putative mitochondrial redox protein which could be involved in the reduction of small toxic molecules.</text>
</comment>
<dbReference type="EMBL" id="MU001678">
    <property type="protein sequence ID" value="KAF2458354.1"/>
    <property type="molecule type" value="Genomic_DNA"/>
</dbReference>
<organism evidence="8 9">
    <name type="scientific">Lineolata rhizophorae</name>
    <dbReference type="NCBI Taxonomy" id="578093"/>
    <lineage>
        <taxon>Eukaryota</taxon>
        <taxon>Fungi</taxon>
        <taxon>Dikarya</taxon>
        <taxon>Ascomycota</taxon>
        <taxon>Pezizomycotina</taxon>
        <taxon>Dothideomycetes</taxon>
        <taxon>Dothideomycetes incertae sedis</taxon>
        <taxon>Lineolatales</taxon>
        <taxon>Lineolataceae</taxon>
        <taxon>Lineolata</taxon>
    </lineage>
</organism>
<dbReference type="GO" id="GO:0016491">
    <property type="term" value="F:oxidoreductase activity"/>
    <property type="evidence" value="ECO:0007669"/>
    <property type="project" value="UniProtKB-KW"/>
</dbReference>